<feature type="domain" description="Gfo/Idh/MocA-like oxidoreductase N-terminal" evidence="6">
    <location>
        <begin position="3"/>
        <end position="132"/>
    </location>
</feature>
<dbReference type="InterPro" id="IPR055170">
    <property type="entry name" value="GFO_IDH_MocA-like_dom"/>
</dbReference>
<dbReference type="InterPro" id="IPR050984">
    <property type="entry name" value="Gfo/Idh/MocA_domain"/>
</dbReference>
<dbReference type="PANTHER" id="PTHR22604:SF105">
    <property type="entry name" value="TRANS-1,2-DIHYDROBENZENE-1,2-DIOL DEHYDROGENASE"/>
    <property type="match status" value="1"/>
</dbReference>
<dbReference type="PANTHER" id="PTHR22604">
    <property type="entry name" value="OXIDOREDUCTASES"/>
    <property type="match status" value="1"/>
</dbReference>
<sequence>MSLNWAILGAGNISGSFVHDLCLNNERNEKVKHIVKSIGSSSKSRGEEFIKKNKITTENNHGVTPQVQSYDELYANPDVDIIYIGTPHPLHKEQVTKGLNHGKHILCEKPFTLNAKDAQELIDLAKEKNLYLLEGVWTRFFPSIAKLKELIFEKKALGDINRLVMDFSFDADLANLPETSRIRSNELGGGALLDIGVYNLTYTRILLDNKLGKNATKFDLKSFQTIDPKDKVDFTSSMLVKYENGKQAVLTCSNHVPRPEPYLRLDGTKGYLEMFSENPACPKKFKVTFKDGNDPIEYEDTSGYKGFIYEANACFEDITNGRIESDVMPHDETMLVMNIMDDIRKESGLRYAPDDW</sequence>
<dbReference type="SUPFAM" id="SSF55347">
    <property type="entry name" value="Glyceraldehyde-3-phosphate dehydrogenase-like, C-terminal domain"/>
    <property type="match status" value="1"/>
</dbReference>
<comment type="catalytic activity">
    <reaction evidence="5">
        <text>D-xylose + NADP(+) = D-xylono-1,5-lactone + NADPH + H(+)</text>
        <dbReference type="Rhea" id="RHEA:22000"/>
        <dbReference type="ChEBI" id="CHEBI:15378"/>
        <dbReference type="ChEBI" id="CHEBI:15867"/>
        <dbReference type="ChEBI" id="CHEBI:53455"/>
        <dbReference type="ChEBI" id="CHEBI:57783"/>
        <dbReference type="ChEBI" id="CHEBI:58349"/>
        <dbReference type="EC" id="1.1.1.179"/>
    </reaction>
</comment>
<keyword evidence="9" id="KW-1185">Reference proteome</keyword>
<dbReference type="SUPFAM" id="SSF51735">
    <property type="entry name" value="NAD(P)-binding Rossmann-fold domains"/>
    <property type="match status" value="1"/>
</dbReference>
<dbReference type="EMBL" id="CH408161">
    <property type="protein sequence ID" value="EDK41099.2"/>
    <property type="molecule type" value="Genomic_DNA"/>
</dbReference>
<dbReference type="KEGG" id="pgu:PGUG_05197"/>
<evidence type="ECO:0000256" key="5">
    <source>
        <dbReference type="ARBA" id="ARBA00049233"/>
    </source>
</evidence>
<dbReference type="InParanoid" id="A5DPJ6"/>
<reference evidence="8 9" key="1">
    <citation type="journal article" date="2009" name="Nature">
        <title>Evolution of pathogenicity and sexual reproduction in eight Candida genomes.</title>
        <authorList>
            <person name="Butler G."/>
            <person name="Rasmussen M.D."/>
            <person name="Lin M.F."/>
            <person name="Santos M.A."/>
            <person name="Sakthikumar S."/>
            <person name="Munro C.A."/>
            <person name="Rheinbay E."/>
            <person name="Grabherr M."/>
            <person name="Forche A."/>
            <person name="Reedy J.L."/>
            <person name="Agrafioti I."/>
            <person name="Arnaud M.B."/>
            <person name="Bates S."/>
            <person name="Brown A.J."/>
            <person name="Brunke S."/>
            <person name="Costanzo M.C."/>
            <person name="Fitzpatrick D.A."/>
            <person name="de Groot P.W."/>
            <person name="Harris D."/>
            <person name="Hoyer L.L."/>
            <person name="Hube B."/>
            <person name="Klis F.M."/>
            <person name="Kodira C."/>
            <person name="Lennard N."/>
            <person name="Logue M.E."/>
            <person name="Martin R."/>
            <person name="Neiman A.M."/>
            <person name="Nikolaou E."/>
            <person name="Quail M.A."/>
            <person name="Quinn J."/>
            <person name="Santos M.C."/>
            <person name="Schmitzberger F.F."/>
            <person name="Sherlock G."/>
            <person name="Shah P."/>
            <person name="Silverstein K.A."/>
            <person name="Skrzypek M.S."/>
            <person name="Soll D."/>
            <person name="Staggs R."/>
            <person name="Stansfield I."/>
            <person name="Stumpf M.P."/>
            <person name="Sudbery P.E."/>
            <person name="Srikantha T."/>
            <person name="Zeng Q."/>
            <person name="Berman J."/>
            <person name="Berriman M."/>
            <person name="Heitman J."/>
            <person name="Gow N.A."/>
            <person name="Lorenz M.C."/>
            <person name="Birren B.W."/>
            <person name="Kellis M."/>
            <person name="Cuomo C.A."/>
        </authorList>
    </citation>
    <scope>NUCLEOTIDE SEQUENCE [LARGE SCALE GENOMIC DNA]</scope>
    <source>
        <strain evidence="9">ATCC 6260 / CBS 566 / DSM 6381 / JCM 1539 / NBRC 10279 / NRRL Y-324</strain>
    </source>
</reference>
<evidence type="ECO:0000259" key="7">
    <source>
        <dbReference type="Pfam" id="PF22725"/>
    </source>
</evidence>
<dbReference type="GeneID" id="5124233"/>
<comment type="similarity">
    <text evidence="1">Belongs to the Gfo/Idh/MocA family.</text>
</comment>
<dbReference type="AlphaFoldDB" id="A5DPJ6"/>
<dbReference type="Pfam" id="PF01408">
    <property type="entry name" value="GFO_IDH_MocA"/>
    <property type="match status" value="1"/>
</dbReference>
<dbReference type="STRING" id="294746.A5DPJ6"/>
<evidence type="ECO:0000313" key="8">
    <source>
        <dbReference type="EMBL" id="EDK41099.2"/>
    </source>
</evidence>
<dbReference type="GO" id="GO:0000166">
    <property type="term" value="F:nucleotide binding"/>
    <property type="evidence" value="ECO:0007669"/>
    <property type="project" value="InterPro"/>
</dbReference>
<evidence type="ECO:0000313" key="9">
    <source>
        <dbReference type="Proteomes" id="UP000001997"/>
    </source>
</evidence>
<dbReference type="InterPro" id="IPR036291">
    <property type="entry name" value="NAD(P)-bd_dom_sf"/>
</dbReference>
<evidence type="ECO:0000256" key="2">
    <source>
        <dbReference type="ARBA" id="ARBA00023002"/>
    </source>
</evidence>
<evidence type="ECO:0000259" key="6">
    <source>
        <dbReference type="Pfam" id="PF01408"/>
    </source>
</evidence>
<dbReference type="EC" id="1.1.1.179" evidence="3"/>
<protein>
    <recommendedName>
        <fullName evidence="3">D-xylose 1-dehydrogenase (NADP(+), D-xylono-1,5-lactone-forming)</fullName>
        <ecNumber evidence="3">1.1.1.179</ecNumber>
    </recommendedName>
    <alternativeName>
        <fullName evidence="4">D-xylose-NADP dehydrogenase</fullName>
    </alternativeName>
</protein>
<dbReference type="Gene3D" id="3.30.360.10">
    <property type="entry name" value="Dihydrodipicolinate Reductase, domain 2"/>
    <property type="match status" value="1"/>
</dbReference>
<dbReference type="OMA" id="CTSSFRY"/>
<dbReference type="Proteomes" id="UP000001997">
    <property type="component" value="Unassembled WGS sequence"/>
</dbReference>
<gene>
    <name evidence="8" type="ORF">PGUG_05197</name>
</gene>
<keyword evidence="2" id="KW-0560">Oxidoreductase</keyword>
<accession>A5DPJ6</accession>
<dbReference type="OrthoDB" id="2129491at2759"/>
<dbReference type="HOGENOM" id="CLU_023194_7_2_1"/>
<dbReference type="Gene3D" id="3.40.50.720">
    <property type="entry name" value="NAD(P)-binding Rossmann-like Domain"/>
    <property type="match status" value="1"/>
</dbReference>
<dbReference type="VEuPathDB" id="FungiDB:PGUG_05197"/>
<evidence type="ECO:0000256" key="4">
    <source>
        <dbReference type="ARBA" id="ARBA00042988"/>
    </source>
</evidence>
<name>A5DPJ6_PICGU</name>
<organism evidence="8 9">
    <name type="scientific">Meyerozyma guilliermondii (strain ATCC 6260 / CBS 566 / DSM 6381 / JCM 1539 / NBRC 10279 / NRRL Y-324)</name>
    <name type="common">Yeast</name>
    <name type="synonym">Candida guilliermondii</name>
    <dbReference type="NCBI Taxonomy" id="294746"/>
    <lineage>
        <taxon>Eukaryota</taxon>
        <taxon>Fungi</taxon>
        <taxon>Dikarya</taxon>
        <taxon>Ascomycota</taxon>
        <taxon>Saccharomycotina</taxon>
        <taxon>Pichiomycetes</taxon>
        <taxon>Debaryomycetaceae</taxon>
        <taxon>Meyerozyma</taxon>
    </lineage>
</organism>
<evidence type="ECO:0000256" key="3">
    <source>
        <dbReference type="ARBA" id="ARBA00038984"/>
    </source>
</evidence>
<dbReference type="RefSeq" id="XP_001482177.2">
    <property type="nucleotide sequence ID" value="XM_001482127.1"/>
</dbReference>
<dbReference type="InterPro" id="IPR000683">
    <property type="entry name" value="Gfo/Idh/MocA-like_OxRdtase_N"/>
</dbReference>
<dbReference type="GO" id="GO:0047837">
    <property type="term" value="F:D-xylose 1-dehydrogenase (NADP+) activity"/>
    <property type="evidence" value="ECO:0007669"/>
    <property type="project" value="UniProtKB-EC"/>
</dbReference>
<dbReference type="Pfam" id="PF22725">
    <property type="entry name" value="GFO_IDH_MocA_C3"/>
    <property type="match status" value="1"/>
</dbReference>
<evidence type="ECO:0000256" key="1">
    <source>
        <dbReference type="ARBA" id="ARBA00010928"/>
    </source>
</evidence>
<feature type="domain" description="GFO/IDH/MocA-like oxidoreductase" evidence="7">
    <location>
        <begin position="145"/>
        <end position="273"/>
    </location>
</feature>
<dbReference type="eggNOG" id="KOG2741">
    <property type="taxonomic scope" value="Eukaryota"/>
</dbReference>
<proteinExistence type="inferred from homology"/>